<dbReference type="Pfam" id="PF00135">
    <property type="entry name" value="COesterase"/>
    <property type="match status" value="1"/>
</dbReference>
<evidence type="ECO:0000313" key="8">
    <source>
        <dbReference type="Proteomes" id="UP000037395"/>
    </source>
</evidence>
<evidence type="ECO:0000256" key="4">
    <source>
        <dbReference type="SAM" id="MobiDB-lite"/>
    </source>
</evidence>
<dbReference type="GO" id="GO:0005886">
    <property type="term" value="C:plasma membrane"/>
    <property type="evidence" value="ECO:0007669"/>
    <property type="project" value="TreeGrafter"/>
</dbReference>
<dbReference type="EMBL" id="BMUB01000001">
    <property type="protein sequence ID" value="GGU57615.1"/>
    <property type="molecule type" value="Genomic_DNA"/>
</dbReference>
<reference evidence="6" key="5">
    <citation type="submission" date="2020-09" db="EMBL/GenBank/DDBJ databases">
        <authorList>
            <person name="Sun Q."/>
            <person name="Ohkuma M."/>
        </authorList>
    </citation>
    <scope>NUCLEOTIDE SEQUENCE</scope>
    <source>
        <strain evidence="6">JCM 4434</strain>
    </source>
</reference>
<evidence type="ECO:0000259" key="5">
    <source>
        <dbReference type="Pfam" id="PF00135"/>
    </source>
</evidence>
<dbReference type="InterPro" id="IPR029058">
    <property type="entry name" value="AB_hydrolase_fold"/>
</dbReference>
<accession>A0A8H9LNH3</accession>
<dbReference type="EC" id="3.1.1.-" evidence="3"/>
<comment type="similarity">
    <text evidence="1 3">Belongs to the type-B carboxylesterase/lipase family.</text>
</comment>
<dbReference type="PROSITE" id="PS00122">
    <property type="entry name" value="CARBOXYLESTERASE_B_1"/>
    <property type="match status" value="1"/>
</dbReference>
<evidence type="ECO:0000313" key="7">
    <source>
        <dbReference type="EMBL" id="OEV36645.1"/>
    </source>
</evidence>
<keyword evidence="2 3" id="KW-0378">Hydrolase</keyword>
<dbReference type="EMBL" id="JPRF03000024">
    <property type="protein sequence ID" value="OEV36645.1"/>
    <property type="molecule type" value="Genomic_DNA"/>
</dbReference>
<reference evidence="8" key="3">
    <citation type="submission" date="2016-08" db="EMBL/GenBank/DDBJ databases">
        <title>Sequencing, assembly and comparative genomics of S. aureofaciens ATCC 10762.</title>
        <authorList>
            <person name="Gradnigo J.S."/>
            <person name="Johnson N."/>
            <person name="Somerville G.A."/>
        </authorList>
    </citation>
    <scope>NUCLEOTIDE SEQUENCE [LARGE SCALE GENOMIC DNA]</scope>
    <source>
        <strain evidence="8">ATCC 10762 / DSM 40127 / CCM 3239 / JCM 4008 / LMG 5968 / NBRC 12843 / NCIMB 8234 / A-377</strain>
    </source>
</reference>
<reference evidence="7 8" key="2">
    <citation type="submission" date="2014-07" db="EMBL/GenBank/DDBJ databases">
        <authorList>
            <person name="Zhang J.E."/>
            <person name="Yang H."/>
            <person name="Guo J."/>
            <person name="Deng Z."/>
            <person name="Luo H."/>
            <person name="Luo M."/>
            <person name="Zhao B."/>
        </authorList>
    </citation>
    <scope>NUCLEOTIDE SEQUENCE [LARGE SCALE GENOMIC DNA]</scope>
    <source>
        <strain evidence="7">ATCC 10762</strain>
        <strain evidence="8">ATCC 10762 / DSM 40127 / CCM 3239 / JCM 4008 / LMG 5968 / NBRC 12843 / NCIMB 8234 / A-377</strain>
    </source>
</reference>
<dbReference type="Proteomes" id="UP000610124">
    <property type="component" value="Unassembled WGS sequence"/>
</dbReference>
<evidence type="ECO:0000256" key="2">
    <source>
        <dbReference type="ARBA" id="ARBA00022801"/>
    </source>
</evidence>
<dbReference type="Gene3D" id="3.40.50.1820">
    <property type="entry name" value="alpha/beta hydrolase"/>
    <property type="match status" value="1"/>
</dbReference>
<feature type="domain" description="Carboxylesterase type B" evidence="5">
    <location>
        <begin position="6"/>
        <end position="478"/>
    </location>
</feature>
<evidence type="ECO:0000256" key="1">
    <source>
        <dbReference type="ARBA" id="ARBA00005964"/>
    </source>
</evidence>
<gene>
    <name evidence="6" type="ORF">GCM10010502_05190</name>
    <name evidence="7" type="ORF">HS99_0028145</name>
</gene>
<accession>A0A1E7N7I3</accession>
<protein>
    <recommendedName>
        <fullName evidence="3">Carboxylic ester hydrolase</fullName>
        <ecNumber evidence="3">3.1.1.-</ecNumber>
    </recommendedName>
</protein>
<keyword evidence="8" id="KW-1185">Reference proteome</keyword>
<evidence type="ECO:0000313" key="9">
    <source>
        <dbReference type="Proteomes" id="UP000610124"/>
    </source>
</evidence>
<dbReference type="GO" id="GO:0006581">
    <property type="term" value="P:acetylcholine catabolic process"/>
    <property type="evidence" value="ECO:0007669"/>
    <property type="project" value="TreeGrafter"/>
</dbReference>
<dbReference type="RefSeq" id="WP_030278939.1">
    <property type="nucleotide sequence ID" value="NZ_BMUB01000001.1"/>
</dbReference>
<dbReference type="OrthoDB" id="3199405at2"/>
<dbReference type="InterPro" id="IPR019826">
    <property type="entry name" value="Carboxylesterase_B_AS"/>
</dbReference>
<evidence type="ECO:0000313" key="6">
    <source>
        <dbReference type="EMBL" id="GGU57615.1"/>
    </source>
</evidence>
<evidence type="ECO:0000256" key="3">
    <source>
        <dbReference type="RuleBase" id="RU361235"/>
    </source>
</evidence>
<dbReference type="AlphaFoldDB" id="A0A1E7N7I3"/>
<dbReference type="Proteomes" id="UP000037395">
    <property type="component" value="Unassembled WGS sequence"/>
</dbReference>
<reference evidence="6 9" key="1">
    <citation type="journal article" date="2014" name="Int. J. Syst. Evol. Microbiol.">
        <title>Complete genome sequence of Corynebacterium casei LMG S-19264T (=DSM 44701T), isolated from a smear-ripened cheese.</title>
        <authorList>
            <consortium name="US DOE Joint Genome Institute (JGI-PGF)"/>
            <person name="Walter F."/>
            <person name="Albersmeier A."/>
            <person name="Kalinowski J."/>
            <person name="Ruckert C."/>
        </authorList>
    </citation>
    <scope>NUCLEOTIDE SEQUENCE [LARGE SCALE GENOMIC DNA]</scope>
    <source>
        <strain evidence="6 9">JCM 4434</strain>
    </source>
</reference>
<proteinExistence type="inferred from homology"/>
<dbReference type="InterPro" id="IPR050654">
    <property type="entry name" value="AChE-related_enzymes"/>
</dbReference>
<dbReference type="PANTHER" id="PTHR43918">
    <property type="entry name" value="ACETYLCHOLINESTERASE"/>
    <property type="match status" value="1"/>
</dbReference>
<dbReference type="GO" id="GO:0003990">
    <property type="term" value="F:acetylcholinesterase activity"/>
    <property type="evidence" value="ECO:0007669"/>
    <property type="project" value="TreeGrafter"/>
</dbReference>
<dbReference type="PANTHER" id="PTHR43918:SF4">
    <property type="entry name" value="CARBOXYLIC ESTER HYDROLASE"/>
    <property type="match status" value="1"/>
</dbReference>
<sequence>MNLIERPVVTTESGSVRGTAEDGVAAFRGVPYAASPVGERRFAAPAQHPRWPGLRDADRPGPSVPQSPSRLEAVMGRRTPDWNEDGSLTLNVWTPSLPADGAAPRALPVLLWFHGGGFTSGSGGWDWYDGRNLAAAGEIVVVTANYRLGPLGYLYLPEHGIENLGVQDQAAALAWVRRNVASFGGDPDNLTVGGQSAGAFSALYLALSPVTGPHINRLITQSGPFGLGPQDPEEAADHARSYLDLLGLNGSPDPRAALRAVPVVQLLAAYQQLSQDLSRPGNVAPPMYPVLGATGMPVAWQQAVATGRLDGKDLLTGTTRNEMTSFFAFDPRIRAITAGQARSIVAGQTGGGAERFDRAAARLPGAAPSEVLTEVATELVFRDGTIAIADHHAAADNPAYVYQFDHAPAGDPAHLGAAHCVELPFFFNTFDAYPDSPMLGEATAAARTLGDTFSRAAAAFTATGRPATDGWQPYASADPTSIRHFA</sequence>
<comment type="caution">
    <text evidence="7">The sequence shown here is derived from an EMBL/GenBank/DDBJ whole genome shotgun (WGS) entry which is preliminary data.</text>
</comment>
<feature type="region of interest" description="Disordered" evidence="4">
    <location>
        <begin position="44"/>
        <end position="69"/>
    </location>
</feature>
<dbReference type="GO" id="GO:0005615">
    <property type="term" value="C:extracellular space"/>
    <property type="evidence" value="ECO:0007669"/>
    <property type="project" value="TreeGrafter"/>
</dbReference>
<organism evidence="7 8">
    <name type="scientific">Kitasatospora aureofaciens</name>
    <name type="common">Streptomyces aureofaciens</name>
    <dbReference type="NCBI Taxonomy" id="1894"/>
    <lineage>
        <taxon>Bacteria</taxon>
        <taxon>Bacillati</taxon>
        <taxon>Actinomycetota</taxon>
        <taxon>Actinomycetes</taxon>
        <taxon>Kitasatosporales</taxon>
        <taxon>Streptomycetaceae</taxon>
        <taxon>Kitasatospora</taxon>
    </lineage>
</organism>
<dbReference type="GO" id="GO:0019695">
    <property type="term" value="P:choline metabolic process"/>
    <property type="evidence" value="ECO:0007669"/>
    <property type="project" value="TreeGrafter"/>
</dbReference>
<name>A0A1E7N7I3_KITAU</name>
<dbReference type="SUPFAM" id="SSF53474">
    <property type="entry name" value="alpha/beta-Hydrolases"/>
    <property type="match status" value="1"/>
</dbReference>
<reference evidence="7" key="4">
    <citation type="submission" date="2016-08" db="EMBL/GenBank/DDBJ databases">
        <title>Sequencing, Assembly and Comparative Genomics of S. aureofaciens ATCC 10762.</title>
        <authorList>
            <person name="Gradnigo J.S."/>
            <person name="Johnson N."/>
            <person name="Somerville G.A."/>
        </authorList>
    </citation>
    <scope>NUCLEOTIDE SEQUENCE [LARGE SCALE GENOMIC DNA]</scope>
    <source>
        <strain evidence="7">ATCC 10762</strain>
    </source>
</reference>
<dbReference type="InterPro" id="IPR002018">
    <property type="entry name" value="CarbesteraseB"/>
</dbReference>
<dbReference type="GeneID" id="97483703"/>